<dbReference type="InterPro" id="IPR029069">
    <property type="entry name" value="HotDog_dom_sf"/>
</dbReference>
<dbReference type="EMBL" id="UINC01031907">
    <property type="protein sequence ID" value="SVB18685.1"/>
    <property type="molecule type" value="Genomic_DNA"/>
</dbReference>
<gene>
    <name evidence="1" type="ORF">METZ01_LOCUS171539</name>
</gene>
<dbReference type="AlphaFoldDB" id="A0A382BXZ1"/>
<sequence length="29" mass="3465">MTRDNHFRFKHITSVRFQDMDAGGHVHHS</sequence>
<evidence type="ECO:0000313" key="1">
    <source>
        <dbReference type="EMBL" id="SVB18685.1"/>
    </source>
</evidence>
<reference evidence="1" key="1">
    <citation type="submission" date="2018-05" db="EMBL/GenBank/DDBJ databases">
        <authorList>
            <person name="Lanie J.A."/>
            <person name="Ng W.-L."/>
            <person name="Kazmierczak K.M."/>
            <person name="Andrzejewski T.M."/>
            <person name="Davidsen T.M."/>
            <person name="Wayne K.J."/>
            <person name="Tettelin H."/>
            <person name="Glass J.I."/>
            <person name="Rusch D."/>
            <person name="Podicherti R."/>
            <person name="Tsui H.-C.T."/>
            <person name="Winkler M.E."/>
        </authorList>
    </citation>
    <scope>NUCLEOTIDE SEQUENCE</scope>
</reference>
<dbReference type="Gene3D" id="3.10.129.10">
    <property type="entry name" value="Hotdog Thioesterase"/>
    <property type="match status" value="1"/>
</dbReference>
<name>A0A382BXZ1_9ZZZZ</name>
<accession>A0A382BXZ1</accession>
<feature type="non-terminal residue" evidence="1">
    <location>
        <position position="29"/>
    </location>
</feature>
<evidence type="ECO:0008006" key="2">
    <source>
        <dbReference type="Google" id="ProtNLM"/>
    </source>
</evidence>
<proteinExistence type="predicted"/>
<dbReference type="SUPFAM" id="SSF54637">
    <property type="entry name" value="Thioesterase/thiol ester dehydrase-isomerase"/>
    <property type="match status" value="1"/>
</dbReference>
<protein>
    <recommendedName>
        <fullName evidence="2">Thioesterase domain-containing protein</fullName>
    </recommendedName>
</protein>
<organism evidence="1">
    <name type="scientific">marine metagenome</name>
    <dbReference type="NCBI Taxonomy" id="408172"/>
    <lineage>
        <taxon>unclassified sequences</taxon>
        <taxon>metagenomes</taxon>
        <taxon>ecological metagenomes</taxon>
    </lineage>
</organism>